<evidence type="ECO:0000256" key="5">
    <source>
        <dbReference type="SAM" id="SignalP"/>
    </source>
</evidence>
<dbReference type="SUPFAM" id="SSF46626">
    <property type="entry name" value="Cytochrome c"/>
    <property type="match status" value="1"/>
</dbReference>
<evidence type="ECO:0000256" key="3">
    <source>
        <dbReference type="ARBA" id="ARBA00023004"/>
    </source>
</evidence>
<dbReference type="GO" id="GO:0046872">
    <property type="term" value="F:metal ion binding"/>
    <property type="evidence" value="ECO:0007669"/>
    <property type="project" value="UniProtKB-KW"/>
</dbReference>
<feature type="chain" id="PRO_5002989758" description="Cytochrome c domain-containing protein" evidence="5">
    <location>
        <begin position="26"/>
        <end position="193"/>
    </location>
</feature>
<proteinExistence type="predicted"/>
<evidence type="ECO:0000313" key="7">
    <source>
        <dbReference type="EMBL" id="EEW25330.1"/>
    </source>
</evidence>
<feature type="domain" description="Cytochrome c" evidence="6">
    <location>
        <begin position="60"/>
        <end position="164"/>
    </location>
</feature>
<keyword evidence="3 4" id="KW-0408">Iron</keyword>
<dbReference type="GO" id="GO:0020037">
    <property type="term" value="F:heme binding"/>
    <property type="evidence" value="ECO:0007669"/>
    <property type="project" value="InterPro"/>
</dbReference>
<evidence type="ECO:0000256" key="1">
    <source>
        <dbReference type="ARBA" id="ARBA00022617"/>
    </source>
</evidence>
<evidence type="ECO:0000259" key="6">
    <source>
        <dbReference type="PROSITE" id="PS51007"/>
    </source>
</evidence>
<dbReference type="OrthoDB" id="5770300at2"/>
<name>C8S0N9_9RHOB</name>
<keyword evidence="5" id="KW-0732">Signal</keyword>
<keyword evidence="8" id="KW-1185">Reference proteome</keyword>
<dbReference type="Proteomes" id="UP000010121">
    <property type="component" value="Unassembled WGS sequence"/>
</dbReference>
<evidence type="ECO:0000256" key="2">
    <source>
        <dbReference type="ARBA" id="ARBA00022723"/>
    </source>
</evidence>
<keyword evidence="2 4" id="KW-0479">Metal-binding</keyword>
<dbReference type="InterPro" id="IPR022411">
    <property type="entry name" value="C-typ_cyt_methanol_metab-rel"/>
</dbReference>
<dbReference type="NCBIfam" id="TIGR03874">
    <property type="entry name" value="4cys_cytochr"/>
    <property type="match status" value="1"/>
</dbReference>
<dbReference type="RefSeq" id="WP_008029847.1">
    <property type="nucleotide sequence ID" value="NZ_ACYY01000009.1"/>
</dbReference>
<accession>C8S0N9</accession>
<keyword evidence="1 4" id="KW-0349">Heme</keyword>
<dbReference type="eggNOG" id="COG2010">
    <property type="taxonomic scope" value="Bacteria"/>
</dbReference>
<feature type="signal peptide" evidence="5">
    <location>
        <begin position="1"/>
        <end position="25"/>
    </location>
</feature>
<sequence length="193" mass="20136">MTKGTLCAALAVIAATTLTDGGALAQTAPDPNAVATPDATPAAAAAADNLTAVTFEGGRYLTADGVPTFKIAADGTMDWATYSGFRRYHSECHVCHGPEGEGSAYAPAIKNSAVRLSYYDFIAVVANGRTVVNAAQNQVMPTFGTNPNVMCYLDDIYTYLKARGSEALPRGRPSKKEPKPDAIRDAEAACLGL</sequence>
<evidence type="ECO:0000256" key="4">
    <source>
        <dbReference type="PROSITE-ProRule" id="PRU00433"/>
    </source>
</evidence>
<dbReference type="STRING" id="371731.Rsw2DRAFT_1617"/>
<comment type="caution">
    <text evidence="7">The sequence shown here is derived from an EMBL/GenBank/DDBJ whole genome shotgun (WGS) entry which is preliminary data.</text>
</comment>
<dbReference type="PROSITE" id="PS51007">
    <property type="entry name" value="CYTC"/>
    <property type="match status" value="1"/>
</dbReference>
<organism evidence="7 8">
    <name type="scientific">Rhodobacter ferrooxidans</name>
    <dbReference type="NCBI Taxonomy" id="371731"/>
    <lineage>
        <taxon>Bacteria</taxon>
        <taxon>Pseudomonadati</taxon>
        <taxon>Pseudomonadota</taxon>
        <taxon>Alphaproteobacteria</taxon>
        <taxon>Rhodobacterales</taxon>
        <taxon>Rhodobacter group</taxon>
        <taxon>Rhodobacter</taxon>
    </lineage>
</organism>
<reference evidence="7 8" key="1">
    <citation type="submission" date="2009-08" db="EMBL/GenBank/DDBJ databases">
        <title>The draft genome of Rhodobacter sp. SW2.</title>
        <authorList>
            <consortium name="US DOE Joint Genome Institute (JGI-PGF)"/>
            <person name="Lucas S."/>
            <person name="Copeland A."/>
            <person name="Lapidus A."/>
            <person name="Glavina del Rio T."/>
            <person name="Tice H."/>
            <person name="Bruce D."/>
            <person name="Goodwin L."/>
            <person name="Pitluck S."/>
            <person name="Larimer F."/>
            <person name="Land M.L."/>
            <person name="Hauser L."/>
            <person name="Emerson D."/>
        </authorList>
    </citation>
    <scope>NUCLEOTIDE SEQUENCE [LARGE SCALE GENOMIC DNA]</scope>
    <source>
        <strain evidence="7 8">SW2</strain>
    </source>
</reference>
<dbReference type="InterPro" id="IPR009056">
    <property type="entry name" value="Cyt_c-like_dom"/>
</dbReference>
<dbReference type="GO" id="GO:0009055">
    <property type="term" value="F:electron transfer activity"/>
    <property type="evidence" value="ECO:0007669"/>
    <property type="project" value="InterPro"/>
</dbReference>
<dbReference type="EMBL" id="ACYY01000009">
    <property type="protein sequence ID" value="EEW25330.1"/>
    <property type="molecule type" value="Genomic_DNA"/>
</dbReference>
<evidence type="ECO:0000313" key="8">
    <source>
        <dbReference type="Proteomes" id="UP000010121"/>
    </source>
</evidence>
<gene>
    <name evidence="7" type="ORF">Rsw2DRAFT_1617</name>
</gene>
<dbReference type="Gene3D" id="1.10.760.10">
    <property type="entry name" value="Cytochrome c-like domain"/>
    <property type="match status" value="1"/>
</dbReference>
<dbReference type="InterPro" id="IPR036909">
    <property type="entry name" value="Cyt_c-like_dom_sf"/>
</dbReference>
<protein>
    <recommendedName>
        <fullName evidence="6">Cytochrome c domain-containing protein</fullName>
    </recommendedName>
</protein>
<dbReference type="AlphaFoldDB" id="C8S0N9"/>